<dbReference type="EMBL" id="UPPP01000111">
    <property type="protein sequence ID" value="VBB09215.1"/>
    <property type="molecule type" value="Genomic_DNA"/>
</dbReference>
<dbReference type="Pfam" id="PF19583">
    <property type="entry name" value="ODP"/>
    <property type="match status" value="1"/>
</dbReference>
<proteinExistence type="predicted"/>
<dbReference type="RefSeq" id="WP_122630031.1">
    <property type="nucleotide sequence ID" value="NZ_UPPP01000111.1"/>
</dbReference>
<accession>A0A498RDZ9</accession>
<feature type="domain" description="ODP" evidence="1">
    <location>
        <begin position="22"/>
        <end position="206"/>
    </location>
</feature>
<dbReference type="InterPro" id="IPR036866">
    <property type="entry name" value="RibonucZ/Hydroxyglut_hydro"/>
</dbReference>
<evidence type="ECO:0000313" key="2">
    <source>
        <dbReference type="EMBL" id="VBB09215.1"/>
    </source>
</evidence>
<dbReference type="AlphaFoldDB" id="A0A498RDZ9"/>
<name>A0A498RDZ9_9FIRM</name>
<dbReference type="SUPFAM" id="SSF56281">
    <property type="entry name" value="Metallo-hydrolase/oxidoreductase"/>
    <property type="match status" value="1"/>
</dbReference>
<sequence>MTKIYNDLYQFTNYIEPINLSLHQYLLLSAEPALIHTGTIQQAEKLVPQIKELLGDKKLKYIFVSHFEADECGGLFLLVSEFPGVTTICSEVTARQLFGFGIMHNILIKKPGDKLSGKDYNFEFIGYPSEVHLWEGLLLRETNRNIFFSSDLMFQMGKYHAEVIERSWEDAVANCGIEFIPNKEMQDKLLNNLKSINPKFVATGHGVCIKL</sequence>
<evidence type="ECO:0000313" key="3">
    <source>
        <dbReference type="Proteomes" id="UP000277811"/>
    </source>
</evidence>
<evidence type="ECO:0000259" key="1">
    <source>
        <dbReference type="Pfam" id="PF19583"/>
    </source>
</evidence>
<dbReference type="Proteomes" id="UP000277811">
    <property type="component" value="Unassembled WGS sequence"/>
</dbReference>
<dbReference type="PANTHER" id="PTHR43717:SF1">
    <property type="entry name" value="ANAEROBIC NITRIC OXIDE REDUCTASE FLAVORUBREDOXIN"/>
    <property type="match status" value="1"/>
</dbReference>
<dbReference type="Gene3D" id="3.60.15.10">
    <property type="entry name" value="Ribonuclease Z/Hydroxyacylglutathione hydrolase-like"/>
    <property type="match status" value="1"/>
</dbReference>
<gene>
    <name evidence="2" type="ORF">LUCI_4502</name>
</gene>
<dbReference type="PANTHER" id="PTHR43717">
    <property type="entry name" value="ANAEROBIC NITRIC OXIDE REDUCTASE FLAVORUBREDOXIN"/>
    <property type="match status" value="1"/>
</dbReference>
<keyword evidence="3" id="KW-1185">Reference proteome</keyword>
<protein>
    <submittedName>
        <fullName evidence="2">Metallo-beta-lactamase</fullName>
    </submittedName>
</protein>
<dbReference type="InterPro" id="IPR045761">
    <property type="entry name" value="ODP_dom"/>
</dbReference>
<dbReference type="OrthoDB" id="9807946at2"/>
<organism evidence="2 3">
    <name type="scientific">Lucifera butyrica</name>
    <dbReference type="NCBI Taxonomy" id="1351585"/>
    <lineage>
        <taxon>Bacteria</taxon>
        <taxon>Bacillati</taxon>
        <taxon>Bacillota</taxon>
        <taxon>Negativicutes</taxon>
        <taxon>Veillonellales</taxon>
        <taxon>Veillonellaceae</taxon>
        <taxon>Lucifera</taxon>
    </lineage>
</organism>
<reference evidence="2 3" key="1">
    <citation type="submission" date="2018-06" db="EMBL/GenBank/DDBJ databases">
        <authorList>
            <person name="Strepis N."/>
        </authorList>
    </citation>
    <scope>NUCLEOTIDE SEQUENCE [LARGE SCALE GENOMIC DNA]</scope>
    <source>
        <strain evidence="2">LUCI</strain>
    </source>
</reference>